<accession>A0A9X1MLA9</accession>
<dbReference type="GO" id="GO:0003700">
    <property type="term" value="F:DNA-binding transcription factor activity"/>
    <property type="evidence" value="ECO:0007669"/>
    <property type="project" value="InterPro"/>
</dbReference>
<feature type="compositionally biased region" description="Basic and acidic residues" evidence="1">
    <location>
        <begin position="11"/>
        <end position="26"/>
    </location>
</feature>
<evidence type="ECO:0000313" key="4">
    <source>
        <dbReference type="Proteomes" id="UP001139103"/>
    </source>
</evidence>
<dbReference type="RefSeq" id="WP_230217453.1">
    <property type="nucleotide sequence ID" value="NZ_JAJKFT010000004.1"/>
</dbReference>
<name>A0A9X1MLA9_9BACT</name>
<dbReference type="GO" id="GO:1901135">
    <property type="term" value="P:carbohydrate derivative metabolic process"/>
    <property type="evidence" value="ECO:0007669"/>
    <property type="project" value="InterPro"/>
</dbReference>
<dbReference type="Gene3D" id="3.40.50.10490">
    <property type="entry name" value="Glucose-6-phosphate isomerase like protein, domain 1"/>
    <property type="match status" value="1"/>
</dbReference>
<protein>
    <submittedName>
        <fullName evidence="3">MurR/RpiR family transcriptional regulator</fullName>
    </submittedName>
</protein>
<dbReference type="GO" id="GO:0003677">
    <property type="term" value="F:DNA binding"/>
    <property type="evidence" value="ECO:0007669"/>
    <property type="project" value="InterPro"/>
</dbReference>
<sequence>MLATDGAVNERSSEGESSGRHDSETARRLKSDLSETLRLLEDADLQKGANRLLNCRGALIVGVASSAPLVLSLAWKLSRIGIDARPSTEGYVMAVNATLLTDADVLVAISSSGATKDILHTTDVAKQQGATVIALTNFSSSPLSQIADISLFTTANRDPVKAEIPAIIAGEAVLEMLLEKLLTIAPDRRDHLLQSSRAVSDRKL</sequence>
<comment type="caution">
    <text evidence="3">The sequence shown here is derived from an EMBL/GenBank/DDBJ whole genome shotgun (WGS) entry which is preliminary data.</text>
</comment>
<dbReference type="GO" id="GO:0097367">
    <property type="term" value="F:carbohydrate derivative binding"/>
    <property type="evidence" value="ECO:0007669"/>
    <property type="project" value="InterPro"/>
</dbReference>
<dbReference type="PANTHER" id="PTHR30514:SF17">
    <property type="entry name" value="HTH-TYPE TRANSCRIPTIONAL REGULATOR MURR"/>
    <property type="match status" value="1"/>
</dbReference>
<reference evidence="3" key="1">
    <citation type="submission" date="2021-11" db="EMBL/GenBank/DDBJ databases">
        <title>Genome sequence.</title>
        <authorList>
            <person name="Sun Q."/>
        </authorList>
    </citation>
    <scope>NUCLEOTIDE SEQUENCE</scope>
    <source>
        <strain evidence="3">JC732</strain>
    </source>
</reference>
<keyword evidence="4" id="KW-1185">Reference proteome</keyword>
<gene>
    <name evidence="3" type="ORF">LOC68_07855</name>
</gene>
<organism evidence="3 4">
    <name type="scientific">Blastopirellula sediminis</name>
    <dbReference type="NCBI Taxonomy" id="2894196"/>
    <lineage>
        <taxon>Bacteria</taxon>
        <taxon>Pseudomonadati</taxon>
        <taxon>Planctomycetota</taxon>
        <taxon>Planctomycetia</taxon>
        <taxon>Pirellulales</taxon>
        <taxon>Pirellulaceae</taxon>
        <taxon>Blastopirellula</taxon>
    </lineage>
</organism>
<evidence type="ECO:0000259" key="2">
    <source>
        <dbReference type="PROSITE" id="PS51464"/>
    </source>
</evidence>
<evidence type="ECO:0000256" key="1">
    <source>
        <dbReference type="SAM" id="MobiDB-lite"/>
    </source>
</evidence>
<feature type="domain" description="SIS" evidence="2">
    <location>
        <begin position="48"/>
        <end position="183"/>
    </location>
</feature>
<dbReference type="InterPro" id="IPR001347">
    <property type="entry name" value="SIS_dom"/>
</dbReference>
<dbReference type="PANTHER" id="PTHR30514">
    <property type="entry name" value="GLUCOKINASE"/>
    <property type="match status" value="1"/>
</dbReference>
<evidence type="ECO:0000313" key="3">
    <source>
        <dbReference type="EMBL" id="MCC9628305.1"/>
    </source>
</evidence>
<dbReference type="InterPro" id="IPR035472">
    <property type="entry name" value="RpiR-like_SIS"/>
</dbReference>
<dbReference type="Proteomes" id="UP001139103">
    <property type="component" value="Unassembled WGS sequence"/>
</dbReference>
<dbReference type="PROSITE" id="PS51464">
    <property type="entry name" value="SIS"/>
    <property type="match status" value="1"/>
</dbReference>
<dbReference type="InterPro" id="IPR046348">
    <property type="entry name" value="SIS_dom_sf"/>
</dbReference>
<dbReference type="CDD" id="cd05013">
    <property type="entry name" value="SIS_RpiR"/>
    <property type="match status" value="1"/>
</dbReference>
<dbReference type="EMBL" id="JAJKFT010000004">
    <property type="protein sequence ID" value="MCC9628305.1"/>
    <property type="molecule type" value="Genomic_DNA"/>
</dbReference>
<dbReference type="SUPFAM" id="SSF53697">
    <property type="entry name" value="SIS domain"/>
    <property type="match status" value="1"/>
</dbReference>
<feature type="region of interest" description="Disordered" evidence="1">
    <location>
        <begin position="1"/>
        <end position="26"/>
    </location>
</feature>
<dbReference type="InterPro" id="IPR047640">
    <property type="entry name" value="RpiR-like"/>
</dbReference>
<dbReference type="AlphaFoldDB" id="A0A9X1MLA9"/>
<proteinExistence type="predicted"/>
<dbReference type="Pfam" id="PF01380">
    <property type="entry name" value="SIS"/>
    <property type="match status" value="1"/>
</dbReference>